<sequence length="129" mass="14359">MEVKAGTCRSRNHCWWVPSSIILVPSKLSFPLSSINKNVSITESKVVNLWTVTAAAHLHVPPFWLLPLSVSDSQDFQYWPNSVVLLLSFIPLTLSYFFSNSCTGSSRPTKEKAPPNILPHLFPSPGITH</sequence>
<protein>
    <submittedName>
        <fullName evidence="3">Uncharacterized protein</fullName>
    </submittedName>
</protein>
<dbReference type="EMBL" id="JAINDJ010000002">
    <property type="protein sequence ID" value="KAG9459122.1"/>
    <property type="molecule type" value="Genomic_DNA"/>
</dbReference>
<accession>A0AAV7FH30</accession>
<organism evidence="3 4">
    <name type="scientific">Aristolochia fimbriata</name>
    <name type="common">White veined hardy Dutchman's pipe vine</name>
    <dbReference type="NCBI Taxonomy" id="158543"/>
    <lineage>
        <taxon>Eukaryota</taxon>
        <taxon>Viridiplantae</taxon>
        <taxon>Streptophyta</taxon>
        <taxon>Embryophyta</taxon>
        <taxon>Tracheophyta</taxon>
        <taxon>Spermatophyta</taxon>
        <taxon>Magnoliopsida</taxon>
        <taxon>Magnoliidae</taxon>
        <taxon>Piperales</taxon>
        <taxon>Aristolochiaceae</taxon>
        <taxon>Aristolochia</taxon>
    </lineage>
</organism>
<name>A0AAV7FH30_ARIFI</name>
<feature type="region of interest" description="Disordered" evidence="1">
    <location>
        <begin position="106"/>
        <end position="129"/>
    </location>
</feature>
<keyword evidence="2" id="KW-0472">Membrane</keyword>
<feature type="transmembrane region" description="Helical" evidence="2">
    <location>
        <begin position="78"/>
        <end position="98"/>
    </location>
</feature>
<comment type="caution">
    <text evidence="3">The sequence shown here is derived from an EMBL/GenBank/DDBJ whole genome shotgun (WGS) entry which is preliminary data.</text>
</comment>
<evidence type="ECO:0000256" key="2">
    <source>
        <dbReference type="SAM" id="Phobius"/>
    </source>
</evidence>
<reference evidence="3 4" key="1">
    <citation type="submission" date="2021-07" db="EMBL/GenBank/DDBJ databases">
        <title>The Aristolochia fimbriata genome: insights into angiosperm evolution, floral development and chemical biosynthesis.</title>
        <authorList>
            <person name="Jiao Y."/>
        </authorList>
    </citation>
    <scope>NUCLEOTIDE SEQUENCE [LARGE SCALE GENOMIC DNA]</scope>
    <source>
        <strain evidence="3">IBCAS-2021</strain>
        <tissue evidence="3">Leaf</tissue>
    </source>
</reference>
<proteinExistence type="predicted"/>
<feature type="transmembrane region" description="Helical" evidence="2">
    <location>
        <begin position="46"/>
        <end position="66"/>
    </location>
</feature>
<keyword evidence="2" id="KW-0812">Transmembrane</keyword>
<keyword evidence="4" id="KW-1185">Reference proteome</keyword>
<keyword evidence="2" id="KW-1133">Transmembrane helix</keyword>
<dbReference type="AlphaFoldDB" id="A0AAV7FH30"/>
<evidence type="ECO:0000313" key="4">
    <source>
        <dbReference type="Proteomes" id="UP000825729"/>
    </source>
</evidence>
<dbReference type="Proteomes" id="UP000825729">
    <property type="component" value="Unassembled WGS sequence"/>
</dbReference>
<gene>
    <name evidence="3" type="ORF">H6P81_003630</name>
</gene>
<evidence type="ECO:0000256" key="1">
    <source>
        <dbReference type="SAM" id="MobiDB-lite"/>
    </source>
</evidence>
<evidence type="ECO:0000313" key="3">
    <source>
        <dbReference type="EMBL" id="KAG9459122.1"/>
    </source>
</evidence>